<dbReference type="Gene3D" id="1.10.238.20">
    <property type="entry name" value="Pheromone/general odorant binding protein domain"/>
    <property type="match status" value="1"/>
</dbReference>
<feature type="chain" id="PRO_5026738375" evidence="1">
    <location>
        <begin position="24"/>
        <end position="147"/>
    </location>
</feature>
<accession>A0A6J2Y1A8</accession>
<keyword evidence="2" id="KW-1185">Reference proteome</keyword>
<name>A0A6J2Y1A8_SITOR</name>
<dbReference type="RefSeq" id="XP_030757558.1">
    <property type="nucleotide sequence ID" value="XM_030901698.1"/>
</dbReference>
<dbReference type="InterPro" id="IPR036728">
    <property type="entry name" value="PBP_GOBP_sf"/>
</dbReference>
<organism evidence="2 3">
    <name type="scientific">Sitophilus oryzae</name>
    <name type="common">Rice weevil</name>
    <name type="synonym">Curculio oryzae</name>
    <dbReference type="NCBI Taxonomy" id="7048"/>
    <lineage>
        <taxon>Eukaryota</taxon>
        <taxon>Metazoa</taxon>
        <taxon>Ecdysozoa</taxon>
        <taxon>Arthropoda</taxon>
        <taxon>Hexapoda</taxon>
        <taxon>Insecta</taxon>
        <taxon>Pterygota</taxon>
        <taxon>Neoptera</taxon>
        <taxon>Endopterygota</taxon>
        <taxon>Coleoptera</taxon>
        <taxon>Polyphaga</taxon>
        <taxon>Cucujiformia</taxon>
        <taxon>Curculionidae</taxon>
        <taxon>Dryophthorinae</taxon>
        <taxon>Sitophilus</taxon>
    </lineage>
</organism>
<proteinExistence type="predicted"/>
<evidence type="ECO:0000313" key="3">
    <source>
        <dbReference type="RefSeq" id="XP_030757558.1"/>
    </source>
</evidence>
<dbReference type="KEGG" id="soy:115883345"/>
<dbReference type="InParanoid" id="A0A6J2Y1A8"/>
<keyword evidence="1" id="KW-0732">Signal</keyword>
<dbReference type="SUPFAM" id="SSF47565">
    <property type="entry name" value="Insect pheromone/odorant-binding proteins"/>
    <property type="match status" value="1"/>
</dbReference>
<dbReference type="OrthoDB" id="6778943at2759"/>
<evidence type="ECO:0000256" key="1">
    <source>
        <dbReference type="SAM" id="SignalP"/>
    </source>
</evidence>
<evidence type="ECO:0000313" key="2">
    <source>
        <dbReference type="Proteomes" id="UP000504635"/>
    </source>
</evidence>
<dbReference type="GO" id="GO:0005549">
    <property type="term" value="F:odorant binding"/>
    <property type="evidence" value="ECO:0007669"/>
    <property type="project" value="InterPro"/>
</dbReference>
<protein>
    <submittedName>
        <fullName evidence="3">Uncharacterized protein LOC115883345</fullName>
    </submittedName>
</protein>
<dbReference type="AlphaFoldDB" id="A0A6J2Y1A8"/>
<dbReference type="CDD" id="cd23992">
    <property type="entry name" value="PBP_GOBP"/>
    <property type="match status" value="1"/>
</dbReference>
<dbReference type="Proteomes" id="UP000504635">
    <property type="component" value="Unplaced"/>
</dbReference>
<sequence>MSQNIFSLCLVLLLGVELVVGSASEEDGPPAPGMLKMLYPKLTKEQAKKCIDETGVSRSDFESSRSGNEPNSKLLCFARCMVLASGTLTKDGEIISDLVKENAPKFLVGNALDDAVTCLEAIQDKIVTCDDMKKVIKCIPKPPRRPE</sequence>
<dbReference type="InterPro" id="IPR006170">
    <property type="entry name" value="PBP/GOBP"/>
</dbReference>
<gene>
    <name evidence="3" type="primary">LOC115883345</name>
</gene>
<reference evidence="3" key="1">
    <citation type="submission" date="2025-08" db="UniProtKB">
        <authorList>
            <consortium name="RefSeq"/>
        </authorList>
    </citation>
    <scope>IDENTIFICATION</scope>
    <source>
        <tissue evidence="3">Gonads</tissue>
    </source>
</reference>
<feature type="signal peptide" evidence="1">
    <location>
        <begin position="1"/>
        <end position="23"/>
    </location>
</feature>
<dbReference type="GeneID" id="115883345"/>
<dbReference type="Pfam" id="PF01395">
    <property type="entry name" value="PBP_GOBP"/>
    <property type="match status" value="1"/>
</dbReference>